<dbReference type="AlphaFoldDB" id="A0A9P7E3K9"/>
<proteinExistence type="predicted"/>
<dbReference type="EMBL" id="JABBWE010000001">
    <property type="protein sequence ID" value="KAG1810236.1"/>
    <property type="molecule type" value="Genomic_DNA"/>
</dbReference>
<feature type="region of interest" description="Disordered" evidence="1">
    <location>
        <begin position="445"/>
        <end position="469"/>
    </location>
</feature>
<gene>
    <name evidence="2" type="ORF">HD556DRAFT_1302581</name>
</gene>
<dbReference type="Proteomes" id="UP000719766">
    <property type="component" value="Unassembled WGS sequence"/>
</dbReference>
<name>A0A9P7E3K9_9AGAM</name>
<evidence type="ECO:0000256" key="1">
    <source>
        <dbReference type="SAM" id="MobiDB-lite"/>
    </source>
</evidence>
<feature type="compositionally biased region" description="Basic and acidic residues" evidence="1">
    <location>
        <begin position="1"/>
        <end position="15"/>
    </location>
</feature>
<dbReference type="OrthoDB" id="2684284at2759"/>
<accession>A0A9P7E3K9</accession>
<dbReference type="RefSeq" id="XP_041167901.1">
    <property type="nucleotide sequence ID" value="XM_041299512.1"/>
</dbReference>
<organism evidence="2 3">
    <name type="scientific">Suillus plorans</name>
    <dbReference type="NCBI Taxonomy" id="116603"/>
    <lineage>
        <taxon>Eukaryota</taxon>
        <taxon>Fungi</taxon>
        <taxon>Dikarya</taxon>
        <taxon>Basidiomycota</taxon>
        <taxon>Agaricomycotina</taxon>
        <taxon>Agaricomycetes</taxon>
        <taxon>Agaricomycetidae</taxon>
        <taxon>Boletales</taxon>
        <taxon>Suillineae</taxon>
        <taxon>Suillaceae</taxon>
        <taxon>Suillus</taxon>
    </lineage>
</organism>
<sequence>METKSSEDPHRLEVEESKEEELAELCPPSSQLHMELGVLREHALDKESKLVTDLDVMRLQHKYLDPAHSLTRLEGTDVEGRGSGKSQEWTNQHYRHCDFTSRAREVFLIPPSRLGEIIIPGDTWWLDTCELLACSTSIGEQTSVPFIHTPASSVPTDFWGVLEPEDVDVDDLIDADVSAETFVWLDNDDLREDLDEPSTLQLGTSTTPTLDLADAPCTPYALTGHRKNTSTSFYAEGVSVSKAVFRLTSFRQNQLEAINATLWNRICIWDIRYWRQRIGMKRSGVVDIKLNRDHLHTGCPICLVTASWVSNDSAIPNRHVTRPPGPLYSNYERATQHDVDAIDGISCLIDVDITDLQRKEERLSTDLTLGKPSVLIIQPMRPVISPELVATVTSNIIHLLMMLVMYGMSASVKSTTACLFPRNTDPSGRYAGLVIQYNLQQTKVESPSDLGQSRSRHPPGGIQDEAGNRRHCNGKQCQLQL</sequence>
<protein>
    <submittedName>
        <fullName evidence="2">Uncharacterized protein</fullName>
    </submittedName>
</protein>
<reference evidence="2" key="1">
    <citation type="journal article" date="2020" name="New Phytol.">
        <title>Comparative genomics reveals dynamic genome evolution in host specialist ectomycorrhizal fungi.</title>
        <authorList>
            <person name="Lofgren L.A."/>
            <person name="Nguyen N.H."/>
            <person name="Vilgalys R."/>
            <person name="Ruytinx J."/>
            <person name="Liao H.L."/>
            <person name="Branco S."/>
            <person name="Kuo A."/>
            <person name="LaButti K."/>
            <person name="Lipzen A."/>
            <person name="Andreopoulos W."/>
            <person name="Pangilinan J."/>
            <person name="Riley R."/>
            <person name="Hundley H."/>
            <person name="Na H."/>
            <person name="Barry K."/>
            <person name="Grigoriev I.V."/>
            <person name="Stajich J.E."/>
            <person name="Kennedy P.G."/>
        </authorList>
    </citation>
    <scope>NUCLEOTIDE SEQUENCE</scope>
    <source>
        <strain evidence="2">S12</strain>
    </source>
</reference>
<evidence type="ECO:0000313" key="3">
    <source>
        <dbReference type="Proteomes" id="UP000719766"/>
    </source>
</evidence>
<evidence type="ECO:0000313" key="2">
    <source>
        <dbReference type="EMBL" id="KAG1810236.1"/>
    </source>
</evidence>
<dbReference type="GeneID" id="64593276"/>
<keyword evidence="3" id="KW-1185">Reference proteome</keyword>
<comment type="caution">
    <text evidence="2">The sequence shown here is derived from an EMBL/GenBank/DDBJ whole genome shotgun (WGS) entry which is preliminary data.</text>
</comment>
<feature type="region of interest" description="Disordered" evidence="1">
    <location>
        <begin position="1"/>
        <end position="26"/>
    </location>
</feature>